<keyword evidence="4" id="KW-1185">Reference proteome</keyword>
<dbReference type="GO" id="GO:1902201">
    <property type="term" value="P:negative regulation of bacterial-type flagellum-dependent cell motility"/>
    <property type="evidence" value="ECO:0007669"/>
    <property type="project" value="TreeGrafter"/>
</dbReference>
<feature type="transmembrane region" description="Helical" evidence="1">
    <location>
        <begin position="12"/>
        <end position="33"/>
    </location>
</feature>
<dbReference type="NCBIfam" id="TIGR00254">
    <property type="entry name" value="GGDEF"/>
    <property type="match status" value="1"/>
</dbReference>
<feature type="transmembrane region" description="Helical" evidence="1">
    <location>
        <begin position="71"/>
        <end position="96"/>
    </location>
</feature>
<dbReference type="EMBL" id="BOMV01000071">
    <property type="protein sequence ID" value="GIE99269.1"/>
    <property type="molecule type" value="Genomic_DNA"/>
</dbReference>
<dbReference type="PROSITE" id="PS50887">
    <property type="entry name" value="GGDEF"/>
    <property type="match status" value="1"/>
</dbReference>
<organism evidence="3 4">
    <name type="scientific">Paractinoplanes rishiriensis</name>
    <dbReference type="NCBI Taxonomy" id="1050105"/>
    <lineage>
        <taxon>Bacteria</taxon>
        <taxon>Bacillati</taxon>
        <taxon>Actinomycetota</taxon>
        <taxon>Actinomycetes</taxon>
        <taxon>Micromonosporales</taxon>
        <taxon>Micromonosporaceae</taxon>
        <taxon>Paractinoplanes</taxon>
    </lineage>
</organism>
<dbReference type="Pfam" id="PF00990">
    <property type="entry name" value="GGDEF"/>
    <property type="match status" value="1"/>
</dbReference>
<dbReference type="InterPro" id="IPR029787">
    <property type="entry name" value="Nucleotide_cyclase"/>
</dbReference>
<comment type="caution">
    <text evidence="3">The sequence shown here is derived from an EMBL/GenBank/DDBJ whole genome shotgun (WGS) entry which is preliminary data.</text>
</comment>
<name>A0A919K492_9ACTN</name>
<dbReference type="GO" id="GO:0043709">
    <property type="term" value="P:cell adhesion involved in single-species biofilm formation"/>
    <property type="evidence" value="ECO:0007669"/>
    <property type="project" value="TreeGrafter"/>
</dbReference>
<keyword evidence="1" id="KW-1133">Transmembrane helix</keyword>
<dbReference type="SUPFAM" id="SSF55073">
    <property type="entry name" value="Nucleotide cyclase"/>
    <property type="match status" value="1"/>
</dbReference>
<dbReference type="InterPro" id="IPR050469">
    <property type="entry name" value="Diguanylate_Cyclase"/>
</dbReference>
<feature type="transmembrane region" description="Helical" evidence="1">
    <location>
        <begin position="203"/>
        <end position="222"/>
    </location>
</feature>
<feature type="transmembrane region" description="Helical" evidence="1">
    <location>
        <begin position="45"/>
        <end position="64"/>
    </location>
</feature>
<feature type="transmembrane region" description="Helical" evidence="1">
    <location>
        <begin position="137"/>
        <end position="157"/>
    </location>
</feature>
<dbReference type="Gene3D" id="3.30.70.270">
    <property type="match status" value="1"/>
</dbReference>
<dbReference type="SMART" id="SM00267">
    <property type="entry name" value="GGDEF"/>
    <property type="match status" value="1"/>
</dbReference>
<feature type="domain" description="GGDEF" evidence="2">
    <location>
        <begin position="356"/>
        <end position="488"/>
    </location>
</feature>
<dbReference type="PANTHER" id="PTHR45138">
    <property type="entry name" value="REGULATORY COMPONENTS OF SENSORY TRANSDUCTION SYSTEM"/>
    <property type="match status" value="1"/>
</dbReference>
<dbReference type="PANTHER" id="PTHR45138:SF9">
    <property type="entry name" value="DIGUANYLATE CYCLASE DGCM-RELATED"/>
    <property type="match status" value="1"/>
</dbReference>
<evidence type="ECO:0000256" key="1">
    <source>
        <dbReference type="SAM" id="Phobius"/>
    </source>
</evidence>
<keyword evidence="1" id="KW-0812">Transmembrane</keyword>
<accession>A0A919K492</accession>
<dbReference type="InterPro" id="IPR000160">
    <property type="entry name" value="GGDEF_dom"/>
</dbReference>
<sequence>MDRTTTVPLTRRVAGWHLLLALGVAVTCAYYWFAALGSDWAGTQVALYSSANGALAVSALVAAWRHPQLRLPLLLVAASAVSGVAGDVIFYVKALFGGEVPYPSVADAAYLGWYPLMAAGLLVLVRRRTPGWDGASAIDAAIVAVSAGYLIHSFVIAPTMDVTTGNVATLVSVAYPLGDLVLIVVGARLLLGAGPRPVALRMLGAYLAVTLYADTVYSITVLDGTYRVANYLDAFWIGGSFLFAAALAHPSAPLLGIRSSATIPDATPGRLLVLAAAAVVAPTGMAIQYLAGADPDVLVAAVACNTLFLLALARMAGLVQAQRNAAITDGLTGLRSRGFFEQSLRAEAARSARTGDKLSMILFDVDHFKSVNDTYGHTAGDRVLAEVAHRVARAIRPGDLVARYGGEEFAVLLPQTTPARAREVAERIRRSVGMAPIAVTENRVRRVTVSVGLAGLPDTASPDELVIAADRALYAAKDAGRDRVTAAA</sequence>
<gene>
    <name evidence="3" type="ORF">Ari01nite_67340</name>
</gene>
<dbReference type="CDD" id="cd01949">
    <property type="entry name" value="GGDEF"/>
    <property type="match status" value="1"/>
</dbReference>
<protein>
    <recommendedName>
        <fullName evidence="2">GGDEF domain-containing protein</fullName>
    </recommendedName>
</protein>
<evidence type="ECO:0000313" key="4">
    <source>
        <dbReference type="Proteomes" id="UP000636960"/>
    </source>
</evidence>
<proteinExistence type="predicted"/>
<dbReference type="Proteomes" id="UP000636960">
    <property type="component" value="Unassembled WGS sequence"/>
</dbReference>
<keyword evidence="1" id="KW-0472">Membrane</keyword>
<dbReference type="AlphaFoldDB" id="A0A919K492"/>
<feature type="transmembrane region" description="Helical" evidence="1">
    <location>
        <begin position="269"/>
        <end position="291"/>
    </location>
</feature>
<dbReference type="FunFam" id="3.30.70.270:FF:000001">
    <property type="entry name" value="Diguanylate cyclase domain protein"/>
    <property type="match status" value="1"/>
</dbReference>
<feature type="transmembrane region" description="Helical" evidence="1">
    <location>
        <begin position="169"/>
        <end position="191"/>
    </location>
</feature>
<dbReference type="RefSeq" id="WP_203786269.1">
    <property type="nucleotide sequence ID" value="NZ_BOMV01000071.1"/>
</dbReference>
<feature type="transmembrane region" description="Helical" evidence="1">
    <location>
        <begin position="297"/>
        <end position="313"/>
    </location>
</feature>
<dbReference type="GO" id="GO:0005886">
    <property type="term" value="C:plasma membrane"/>
    <property type="evidence" value="ECO:0007669"/>
    <property type="project" value="TreeGrafter"/>
</dbReference>
<evidence type="ECO:0000313" key="3">
    <source>
        <dbReference type="EMBL" id="GIE99269.1"/>
    </source>
</evidence>
<reference evidence="3" key="1">
    <citation type="submission" date="2021-01" db="EMBL/GenBank/DDBJ databases">
        <title>Whole genome shotgun sequence of Actinoplanes rishiriensis NBRC 108556.</title>
        <authorList>
            <person name="Komaki H."/>
            <person name="Tamura T."/>
        </authorList>
    </citation>
    <scope>NUCLEOTIDE SEQUENCE</scope>
    <source>
        <strain evidence="3">NBRC 108556</strain>
    </source>
</reference>
<dbReference type="InterPro" id="IPR043128">
    <property type="entry name" value="Rev_trsase/Diguanyl_cyclase"/>
</dbReference>
<dbReference type="GO" id="GO:0052621">
    <property type="term" value="F:diguanylate cyclase activity"/>
    <property type="evidence" value="ECO:0007669"/>
    <property type="project" value="TreeGrafter"/>
</dbReference>
<feature type="transmembrane region" description="Helical" evidence="1">
    <location>
        <begin position="108"/>
        <end position="125"/>
    </location>
</feature>
<feature type="transmembrane region" description="Helical" evidence="1">
    <location>
        <begin position="234"/>
        <end position="257"/>
    </location>
</feature>
<evidence type="ECO:0000259" key="2">
    <source>
        <dbReference type="PROSITE" id="PS50887"/>
    </source>
</evidence>